<dbReference type="PRINTS" id="PR00080">
    <property type="entry name" value="SDRFAMILY"/>
</dbReference>
<dbReference type="AlphaFoldDB" id="A0A2Z6RUG1"/>
<dbReference type="EMBL" id="BEXD01004092">
    <property type="protein sequence ID" value="GBC06666.1"/>
    <property type="molecule type" value="Genomic_DNA"/>
</dbReference>
<name>A0A2Z6RUG1_9GLOM</name>
<dbReference type="InterPro" id="IPR002347">
    <property type="entry name" value="SDR_fam"/>
</dbReference>
<evidence type="ECO:0000313" key="3">
    <source>
        <dbReference type="EMBL" id="GBC06666.1"/>
    </source>
</evidence>
<comment type="caution">
    <text evidence="3">The sequence shown here is derived from an EMBL/GenBank/DDBJ whole genome shotgun (WGS) entry which is preliminary data.</text>
</comment>
<evidence type="ECO:0000313" key="4">
    <source>
        <dbReference type="Proteomes" id="UP000247702"/>
    </source>
</evidence>
<dbReference type="PANTHER" id="PTHR43313:SF1">
    <property type="entry name" value="3BETA-HYDROXYSTEROID DEHYDROGENASE DHS-16"/>
    <property type="match status" value="1"/>
</dbReference>
<sequence>MNFPSLLRSILFAMSYGDLLDEVLIHLTLVIDYISYAYNTLISFILFKFLNQPPLHVHIPTQTYHPAVLVTGTSVGIGRNVALNLAKRGYTVFATVRKEEDAEDLKNTFQEIDNVMNGSLEILIMGVTNNDDIKKSYDIIRNKIGREIPFVGLINNAGLVLYIPLEIATEKSFEDSFNTNYFSIINLTKKFLPLLRESRGRVINIGSMASWSPAPSMGIYSSTKAAVRSITQVWRMETRSMGVHFSLIEPGIVATRLTQNQLNTYRTFTSFPTDSEYHDIPQSKGITSNVIDAYENLFKMIAKRSSLVASKAIPPAIVTDAIVHALTAPYPKNTYYVGLDARIIAMVSWLFGDRIIEAVQAKALYVPNDMIAVI</sequence>
<dbReference type="PRINTS" id="PR00081">
    <property type="entry name" value="GDHRDH"/>
</dbReference>
<evidence type="ECO:0008006" key="5">
    <source>
        <dbReference type="Google" id="ProtNLM"/>
    </source>
</evidence>
<keyword evidence="4" id="KW-1185">Reference proteome</keyword>
<proteinExistence type="inferred from homology"/>
<dbReference type="InterPro" id="IPR036291">
    <property type="entry name" value="NAD(P)-bd_dom_sf"/>
</dbReference>
<dbReference type="SUPFAM" id="SSF51735">
    <property type="entry name" value="NAD(P)-binding Rossmann-fold domains"/>
    <property type="match status" value="1"/>
</dbReference>
<dbReference type="Proteomes" id="UP000247702">
    <property type="component" value="Unassembled WGS sequence"/>
</dbReference>
<comment type="similarity">
    <text evidence="2">Belongs to the short-chain dehydrogenases/reductases (SDR) family.</text>
</comment>
<dbReference type="InterPro" id="IPR020904">
    <property type="entry name" value="Sc_DH/Rdtase_CS"/>
</dbReference>
<dbReference type="PANTHER" id="PTHR43313">
    <property type="entry name" value="SHORT-CHAIN DEHYDROGENASE/REDUCTASE FAMILY 9C"/>
    <property type="match status" value="1"/>
</dbReference>
<dbReference type="GO" id="GO:0016491">
    <property type="term" value="F:oxidoreductase activity"/>
    <property type="evidence" value="ECO:0007669"/>
    <property type="project" value="TreeGrafter"/>
</dbReference>
<evidence type="ECO:0000256" key="2">
    <source>
        <dbReference type="RuleBase" id="RU000363"/>
    </source>
</evidence>
<keyword evidence="1" id="KW-0521">NADP</keyword>
<dbReference type="Gene3D" id="3.40.50.720">
    <property type="entry name" value="NAD(P)-binding Rossmann-like Domain"/>
    <property type="match status" value="1"/>
</dbReference>
<dbReference type="GO" id="GO:0008202">
    <property type="term" value="P:steroid metabolic process"/>
    <property type="evidence" value="ECO:0007669"/>
    <property type="project" value="TreeGrafter"/>
</dbReference>
<reference evidence="3 4" key="1">
    <citation type="submission" date="2017-11" db="EMBL/GenBank/DDBJ databases">
        <title>The genome of Rhizophagus clarus HR1 reveals common genetic basis of auxotrophy among arbuscular mycorrhizal fungi.</title>
        <authorList>
            <person name="Kobayashi Y."/>
        </authorList>
    </citation>
    <scope>NUCLEOTIDE SEQUENCE [LARGE SCALE GENOMIC DNA]</scope>
    <source>
        <strain evidence="3 4">HR1</strain>
    </source>
</reference>
<dbReference type="STRING" id="94130.A0A2Z6RUG1"/>
<dbReference type="Pfam" id="PF00106">
    <property type="entry name" value="adh_short"/>
    <property type="match status" value="1"/>
</dbReference>
<gene>
    <name evidence="3" type="ORF">RclHR1_00070033</name>
</gene>
<protein>
    <recommendedName>
        <fullName evidence="5">NAD(P)-binding protein</fullName>
    </recommendedName>
</protein>
<evidence type="ECO:0000256" key="1">
    <source>
        <dbReference type="ARBA" id="ARBA00022857"/>
    </source>
</evidence>
<organism evidence="3 4">
    <name type="scientific">Rhizophagus clarus</name>
    <dbReference type="NCBI Taxonomy" id="94130"/>
    <lineage>
        <taxon>Eukaryota</taxon>
        <taxon>Fungi</taxon>
        <taxon>Fungi incertae sedis</taxon>
        <taxon>Mucoromycota</taxon>
        <taxon>Glomeromycotina</taxon>
        <taxon>Glomeromycetes</taxon>
        <taxon>Glomerales</taxon>
        <taxon>Glomeraceae</taxon>
        <taxon>Rhizophagus</taxon>
    </lineage>
</organism>
<dbReference type="PROSITE" id="PS00061">
    <property type="entry name" value="ADH_SHORT"/>
    <property type="match status" value="1"/>
</dbReference>
<accession>A0A2Z6RUG1</accession>